<comment type="caution">
    <text evidence="2">The sequence shown here is derived from an EMBL/GenBank/DDBJ whole genome shotgun (WGS) entry which is preliminary data.</text>
</comment>
<feature type="compositionally biased region" description="Basic and acidic residues" evidence="1">
    <location>
        <begin position="465"/>
        <end position="477"/>
    </location>
</feature>
<organism evidence="2 3">
    <name type="scientific">Favolaschia claudopus</name>
    <dbReference type="NCBI Taxonomy" id="2862362"/>
    <lineage>
        <taxon>Eukaryota</taxon>
        <taxon>Fungi</taxon>
        <taxon>Dikarya</taxon>
        <taxon>Basidiomycota</taxon>
        <taxon>Agaricomycotina</taxon>
        <taxon>Agaricomycetes</taxon>
        <taxon>Agaricomycetidae</taxon>
        <taxon>Agaricales</taxon>
        <taxon>Marasmiineae</taxon>
        <taxon>Mycenaceae</taxon>
        <taxon>Favolaschia</taxon>
    </lineage>
</organism>
<feature type="compositionally biased region" description="Polar residues" evidence="1">
    <location>
        <begin position="254"/>
        <end position="276"/>
    </location>
</feature>
<evidence type="ECO:0000256" key="1">
    <source>
        <dbReference type="SAM" id="MobiDB-lite"/>
    </source>
</evidence>
<protein>
    <recommendedName>
        <fullName evidence="4">CCHC-type domain-containing protein</fullName>
    </recommendedName>
</protein>
<sequence>MQIDDAEYAPTYYSILALDQTGNAARCVKPPQMQNNWSNGGGRPPPRFNARENNGARVNSATQAATYPNNIPLGGGNREPPRPANNGAPLPPECFGCGKDDGHRMFDCVEIKELLQRGVVKHDENTGKLCMADGTVIRRRPGEYIAPAARRLAPAPQVMFGVTDYTLTKAISRMDSPAAHMVIKESEDEGMDFEDEESEGENQTDDDEGEVYLTLPRRQLQVNAADRTVPSTRAARKQTFDGVHIPKRPRPDPGSSQPKDSETTIPNVVKTAQTKVTPGKIRDILEDVQPYDARQPRKVSSEDVEMKDAQEKRSTRRTHQDNSQDTNLKDQQKNKEGGSQENAGRRSEIQGTVHLPGIVERILDLEIPINPHKLAGRYQGEERKSSSYWSPVTLTLAIGLAQNGRPTTEVLHAEVDRRVMAIIADGAGEDTDEVPAVTADGELADSLWNLQQTPGAPESGAQPRDVSEMPENKRCGDDFNSGTARKVGASSGSRALRGLGSSNKLAWVQMMQEMFLLLRIGIQVVLLLRIRVVAKLEKEISSNEARKDKKIEESTYPLTPLPISHPSNLPNDFIDTSFMQITDHVLPVGCLELSGADNELTKTRQSESQRILSNTAALLPAVEARIQQLEAAVVDDLPVRPRRGFGPMGHQTVSTAPASLDICAATIEARDAASRQQQPEIRPGQLWTAQVQRLNGNTLPGGQEVISGVFLNAEMRIHDPSTGEMGSETGHAHDWKMCAPYVAQREVRRETARAKARAREREKSTPYC</sequence>
<proteinExistence type="predicted"/>
<feature type="region of interest" description="Disordered" evidence="1">
    <location>
        <begin position="60"/>
        <end position="87"/>
    </location>
</feature>
<evidence type="ECO:0000313" key="3">
    <source>
        <dbReference type="Proteomes" id="UP001362999"/>
    </source>
</evidence>
<dbReference type="Proteomes" id="UP001362999">
    <property type="component" value="Unassembled WGS sequence"/>
</dbReference>
<gene>
    <name evidence="2" type="ORF">R3P38DRAFT_2810293</name>
</gene>
<feature type="region of interest" description="Disordered" evidence="1">
    <location>
        <begin position="188"/>
        <end position="352"/>
    </location>
</feature>
<reference evidence="2 3" key="1">
    <citation type="journal article" date="2024" name="J Genomics">
        <title>Draft genome sequencing and assembly of Favolaschia claudopus CIRM-BRFM 2984 isolated from oak limbs.</title>
        <authorList>
            <person name="Navarro D."/>
            <person name="Drula E."/>
            <person name="Chaduli D."/>
            <person name="Cazenave R."/>
            <person name="Ahrendt S."/>
            <person name="Wang J."/>
            <person name="Lipzen A."/>
            <person name="Daum C."/>
            <person name="Barry K."/>
            <person name="Grigoriev I.V."/>
            <person name="Favel A."/>
            <person name="Rosso M.N."/>
            <person name="Martin F."/>
        </authorList>
    </citation>
    <scope>NUCLEOTIDE SEQUENCE [LARGE SCALE GENOMIC DNA]</scope>
    <source>
        <strain evidence="2 3">CIRM-BRFM 2984</strain>
    </source>
</reference>
<feature type="compositionally biased region" description="Basic and acidic residues" evidence="1">
    <location>
        <begin position="299"/>
        <end position="348"/>
    </location>
</feature>
<evidence type="ECO:0008006" key="4">
    <source>
        <dbReference type="Google" id="ProtNLM"/>
    </source>
</evidence>
<accession>A0AAV9ZC89</accession>
<evidence type="ECO:0000313" key="2">
    <source>
        <dbReference type="EMBL" id="KAK6977462.1"/>
    </source>
</evidence>
<feature type="region of interest" description="Disordered" evidence="1">
    <location>
        <begin position="749"/>
        <end position="768"/>
    </location>
</feature>
<name>A0AAV9ZC89_9AGAR</name>
<feature type="region of interest" description="Disordered" evidence="1">
    <location>
        <begin position="451"/>
        <end position="487"/>
    </location>
</feature>
<feature type="compositionally biased region" description="Polar residues" evidence="1">
    <location>
        <begin position="60"/>
        <end position="69"/>
    </location>
</feature>
<feature type="compositionally biased region" description="Acidic residues" evidence="1">
    <location>
        <begin position="188"/>
        <end position="210"/>
    </location>
</feature>
<dbReference type="EMBL" id="JAWWNJ010000168">
    <property type="protein sequence ID" value="KAK6977462.1"/>
    <property type="molecule type" value="Genomic_DNA"/>
</dbReference>
<keyword evidence="3" id="KW-1185">Reference proteome</keyword>
<dbReference type="AlphaFoldDB" id="A0AAV9ZC89"/>